<dbReference type="Pfam" id="PF02310">
    <property type="entry name" value="B12-binding"/>
    <property type="match status" value="1"/>
</dbReference>
<dbReference type="SUPFAM" id="SSF52242">
    <property type="entry name" value="Cobalamin (vitamin B12)-binding domain"/>
    <property type="match status" value="1"/>
</dbReference>
<gene>
    <name evidence="6" type="ORF">S01H1_04437</name>
</gene>
<dbReference type="Pfam" id="PF02607">
    <property type="entry name" value="B12-binding_2"/>
    <property type="match status" value="1"/>
</dbReference>
<evidence type="ECO:0000256" key="1">
    <source>
        <dbReference type="ARBA" id="ARBA00010854"/>
    </source>
</evidence>
<evidence type="ECO:0000313" key="6">
    <source>
        <dbReference type="EMBL" id="GAF84365.1"/>
    </source>
</evidence>
<dbReference type="GO" id="GO:0050667">
    <property type="term" value="P:homocysteine metabolic process"/>
    <property type="evidence" value="ECO:0007669"/>
    <property type="project" value="TreeGrafter"/>
</dbReference>
<organism evidence="6">
    <name type="scientific">marine sediment metagenome</name>
    <dbReference type="NCBI Taxonomy" id="412755"/>
    <lineage>
        <taxon>unclassified sequences</taxon>
        <taxon>metagenomes</taxon>
        <taxon>ecological metagenomes</taxon>
    </lineage>
</organism>
<dbReference type="SMART" id="SM01018">
    <property type="entry name" value="B12-binding_2"/>
    <property type="match status" value="1"/>
</dbReference>
<evidence type="ECO:0000256" key="3">
    <source>
        <dbReference type="ARBA" id="ARBA00023285"/>
    </source>
</evidence>
<dbReference type="FunFam" id="3.40.50.280:FF:000003">
    <property type="entry name" value="Dimethylamine methyltransferase corrinoid protein"/>
    <property type="match status" value="1"/>
</dbReference>
<dbReference type="PANTHER" id="PTHR45833">
    <property type="entry name" value="METHIONINE SYNTHASE"/>
    <property type="match status" value="1"/>
</dbReference>
<dbReference type="InterPro" id="IPR036724">
    <property type="entry name" value="Cobalamin-bd_sf"/>
</dbReference>
<proteinExistence type="inferred from homology"/>
<dbReference type="InterPro" id="IPR050554">
    <property type="entry name" value="Met_Synthase/Corrinoid"/>
</dbReference>
<comment type="similarity">
    <text evidence="1">Belongs to the methylamine corrinoid protein family.</text>
</comment>
<feature type="domain" description="B12-binding" evidence="4">
    <location>
        <begin position="88"/>
        <end position="211"/>
    </location>
</feature>
<dbReference type="SUPFAM" id="SSF47644">
    <property type="entry name" value="Methionine synthase domain"/>
    <property type="match status" value="1"/>
</dbReference>
<accession>X0U776</accession>
<dbReference type="PANTHER" id="PTHR45833:SF1">
    <property type="entry name" value="METHIONINE SYNTHASE"/>
    <property type="match status" value="1"/>
</dbReference>
<dbReference type="Gene3D" id="3.40.50.280">
    <property type="entry name" value="Cobalamin-binding domain"/>
    <property type="match status" value="1"/>
</dbReference>
<dbReference type="GO" id="GO:0008705">
    <property type="term" value="F:methionine synthase activity"/>
    <property type="evidence" value="ECO:0007669"/>
    <property type="project" value="TreeGrafter"/>
</dbReference>
<dbReference type="EMBL" id="BARS01002341">
    <property type="protein sequence ID" value="GAF84365.1"/>
    <property type="molecule type" value="Genomic_DNA"/>
</dbReference>
<feature type="domain" description="B12-binding N-terminal" evidence="5">
    <location>
        <begin position="1"/>
        <end position="88"/>
    </location>
</feature>
<protein>
    <recommendedName>
        <fullName evidence="7">B12-binding domain-containing protein</fullName>
    </recommendedName>
</protein>
<keyword evidence="2" id="KW-0479">Metal-binding</keyword>
<dbReference type="AlphaFoldDB" id="X0U776"/>
<dbReference type="GO" id="GO:0031419">
    <property type="term" value="F:cobalamin binding"/>
    <property type="evidence" value="ECO:0007669"/>
    <property type="project" value="InterPro"/>
</dbReference>
<sequence>MADFAGIADSLIKGKAPEVKELVEAAVKEGVAPGEILSGGLIAGMSVIGVRFKNNEVYVPEVLIAARAMHAGMGVLKPLLAEAGVEPKGIFALGTVKGDLHDIGKNLVLMMMEGAGYEVTDLGVDVTPEKFVDAVKNGAQIIGISALLTTTMPAMKTTIDAINAAGVRDKVKIMVGGAPLTQTFADEIGADGFAPDAASAVDTANELLPNA</sequence>
<dbReference type="PROSITE" id="PS51332">
    <property type="entry name" value="B12_BINDING"/>
    <property type="match status" value="1"/>
</dbReference>
<dbReference type="InterPro" id="IPR003759">
    <property type="entry name" value="Cbl-bd_cap"/>
</dbReference>
<dbReference type="GO" id="GO:0005829">
    <property type="term" value="C:cytosol"/>
    <property type="evidence" value="ECO:0007669"/>
    <property type="project" value="TreeGrafter"/>
</dbReference>
<evidence type="ECO:0008006" key="7">
    <source>
        <dbReference type="Google" id="ProtNLM"/>
    </source>
</evidence>
<dbReference type="Gene3D" id="1.10.1240.10">
    <property type="entry name" value="Methionine synthase domain"/>
    <property type="match status" value="1"/>
</dbReference>
<dbReference type="InterPro" id="IPR036594">
    <property type="entry name" value="Meth_synthase_dom"/>
</dbReference>
<keyword evidence="3" id="KW-0170">Cobalt</keyword>
<dbReference type="GO" id="GO:0046653">
    <property type="term" value="P:tetrahydrofolate metabolic process"/>
    <property type="evidence" value="ECO:0007669"/>
    <property type="project" value="TreeGrafter"/>
</dbReference>
<evidence type="ECO:0000256" key="2">
    <source>
        <dbReference type="ARBA" id="ARBA00022723"/>
    </source>
</evidence>
<evidence type="ECO:0000259" key="4">
    <source>
        <dbReference type="PROSITE" id="PS51332"/>
    </source>
</evidence>
<name>X0U776_9ZZZZ</name>
<dbReference type="CDD" id="cd02070">
    <property type="entry name" value="corrinoid_protein_B12-BD"/>
    <property type="match status" value="1"/>
</dbReference>
<dbReference type="InterPro" id="IPR006158">
    <property type="entry name" value="Cobalamin-bd"/>
</dbReference>
<evidence type="ECO:0000259" key="5">
    <source>
        <dbReference type="PROSITE" id="PS51337"/>
    </source>
</evidence>
<dbReference type="PROSITE" id="PS51337">
    <property type="entry name" value="B12_BINDING_NTER"/>
    <property type="match status" value="1"/>
</dbReference>
<dbReference type="GO" id="GO:0046872">
    <property type="term" value="F:metal ion binding"/>
    <property type="evidence" value="ECO:0007669"/>
    <property type="project" value="UniProtKB-KW"/>
</dbReference>
<reference evidence="6" key="1">
    <citation type="journal article" date="2014" name="Front. Microbiol.">
        <title>High frequency of phylogenetically diverse reductive dehalogenase-homologous genes in deep subseafloor sedimentary metagenomes.</title>
        <authorList>
            <person name="Kawai M."/>
            <person name="Futagami T."/>
            <person name="Toyoda A."/>
            <person name="Takaki Y."/>
            <person name="Nishi S."/>
            <person name="Hori S."/>
            <person name="Arai W."/>
            <person name="Tsubouchi T."/>
            <person name="Morono Y."/>
            <person name="Uchiyama I."/>
            <person name="Ito T."/>
            <person name="Fujiyama A."/>
            <person name="Inagaki F."/>
            <person name="Takami H."/>
        </authorList>
    </citation>
    <scope>NUCLEOTIDE SEQUENCE</scope>
    <source>
        <strain evidence="6">Expedition CK06-06</strain>
    </source>
</reference>
<comment type="caution">
    <text evidence="6">The sequence shown here is derived from an EMBL/GenBank/DDBJ whole genome shotgun (WGS) entry which is preliminary data.</text>
</comment>